<dbReference type="OrthoDB" id="5502755at2"/>
<keyword evidence="1" id="KW-0808">Transferase</keyword>
<dbReference type="EMBL" id="MTHD01000004">
    <property type="protein sequence ID" value="OMG53180.1"/>
    <property type="molecule type" value="Genomic_DNA"/>
</dbReference>
<dbReference type="AlphaFoldDB" id="A0A1R1I3I0"/>
<dbReference type="GO" id="GO:0003989">
    <property type="term" value="F:acetyl-CoA carboxylase activity"/>
    <property type="evidence" value="ECO:0007669"/>
    <property type="project" value="InterPro"/>
</dbReference>
<accession>A0A1R1I3I0</accession>
<dbReference type="STRING" id="418702.BJN45_13235"/>
<dbReference type="GO" id="GO:0016831">
    <property type="term" value="F:carboxy-lyase activity"/>
    <property type="evidence" value="ECO:0007669"/>
    <property type="project" value="InterPro"/>
</dbReference>
<dbReference type="NCBIfam" id="NF005530">
    <property type="entry name" value="PRK07189.1"/>
    <property type="match status" value="1"/>
</dbReference>
<evidence type="ECO:0000256" key="1">
    <source>
        <dbReference type="ARBA" id="ARBA00022679"/>
    </source>
</evidence>
<dbReference type="PROSITE" id="PS50980">
    <property type="entry name" value="COA_CT_NTER"/>
    <property type="match status" value="1"/>
</dbReference>
<evidence type="ECO:0000259" key="2">
    <source>
        <dbReference type="PROSITE" id="PS50980"/>
    </source>
</evidence>
<protein>
    <submittedName>
        <fullName evidence="3">Biotin-independent malonate decarboxylase subunit beta</fullName>
    </submittedName>
</protein>
<organism evidence="3 4">
    <name type="scientific">Azonexus hydrophilus</name>
    <dbReference type="NCBI Taxonomy" id="418702"/>
    <lineage>
        <taxon>Bacteria</taxon>
        <taxon>Pseudomonadati</taxon>
        <taxon>Pseudomonadota</taxon>
        <taxon>Betaproteobacteria</taxon>
        <taxon>Rhodocyclales</taxon>
        <taxon>Azonexaceae</taxon>
        <taxon>Azonexus</taxon>
    </lineage>
</organism>
<dbReference type="InterPro" id="IPR000438">
    <property type="entry name" value="Acetyl_CoA_COase_Trfase_b_su"/>
</dbReference>
<keyword evidence="4" id="KW-1185">Reference proteome</keyword>
<dbReference type="PANTHER" id="PTHR42995">
    <property type="entry name" value="ACETYL-COENZYME A CARBOXYLASE CARBOXYL TRANSFERASE SUBUNIT BETA, CHLOROPLASTIC"/>
    <property type="match status" value="1"/>
</dbReference>
<feature type="domain" description="CoA carboxyltransferase N-terminal" evidence="2">
    <location>
        <begin position="1"/>
        <end position="243"/>
    </location>
</feature>
<dbReference type="NCBIfam" id="TIGR03133">
    <property type="entry name" value="malonate_beta"/>
    <property type="match status" value="1"/>
</dbReference>
<dbReference type="GO" id="GO:0005975">
    <property type="term" value="P:carbohydrate metabolic process"/>
    <property type="evidence" value="ECO:0007669"/>
    <property type="project" value="InterPro"/>
</dbReference>
<name>A0A1R1I3I0_9RHOO</name>
<proteinExistence type="predicted"/>
<dbReference type="GO" id="GO:0016740">
    <property type="term" value="F:transferase activity"/>
    <property type="evidence" value="ECO:0007669"/>
    <property type="project" value="UniProtKB-KW"/>
</dbReference>
<dbReference type="InterPro" id="IPR034733">
    <property type="entry name" value="AcCoA_carboxyl_beta"/>
</dbReference>
<dbReference type="InterPro" id="IPR011762">
    <property type="entry name" value="COA_CT_N"/>
</dbReference>
<dbReference type="PRINTS" id="PR01070">
    <property type="entry name" value="ACCCTRFRASEB"/>
</dbReference>
<dbReference type="InterPro" id="IPR017556">
    <property type="entry name" value="Malonate_beta"/>
</dbReference>
<sequence length="300" mass="31517">MIPSLASRHSWFEATARARLAGLLDPGSFAEILPPAESQPSPHLAMLDLPGAFDDGVVVCYGQLEKKPIFAIAQEGQFMGGAVGEIHGAKIVGLLRRAVQEKPAAVLFLIDSGGVRLHEANAGLIAISEIMRAVLDARAAGVPVIALVGGSCGAFGGMGIVAKLCSAIIISEEGRLALSGPEVIETVAGVEEFDAKDRALVWRVTGGKHRYLMGDCAELVEDDIPAFRTGVAKLLAGWQEAAPGLAQLRASQQVLENRLAAYATYRDGLQVWAALGIARPDSVPLLDRDSLVALKEGLPT</sequence>
<dbReference type="Pfam" id="PF01039">
    <property type="entry name" value="Carboxyl_trans"/>
    <property type="match status" value="1"/>
</dbReference>
<dbReference type="GO" id="GO:0006633">
    <property type="term" value="P:fatty acid biosynthetic process"/>
    <property type="evidence" value="ECO:0007669"/>
    <property type="project" value="InterPro"/>
</dbReference>
<reference evidence="3 4" key="1">
    <citation type="submission" date="2016-10" db="EMBL/GenBank/DDBJ databases">
        <title>Alkaliphiles isolated from bioreactors.</title>
        <authorList>
            <person name="Salah Z."/>
            <person name="Rout S.P."/>
            <person name="Humphreys P.N."/>
        </authorList>
    </citation>
    <scope>NUCLEOTIDE SEQUENCE [LARGE SCALE GENOMIC DNA]</scope>
    <source>
        <strain evidence="3 4">ZS02</strain>
    </source>
</reference>
<dbReference type="RefSeq" id="WP_076095971.1">
    <property type="nucleotide sequence ID" value="NZ_MTHD01000004.1"/>
</dbReference>
<evidence type="ECO:0000313" key="4">
    <source>
        <dbReference type="Proteomes" id="UP000187526"/>
    </source>
</evidence>
<dbReference type="Proteomes" id="UP000187526">
    <property type="component" value="Unassembled WGS sequence"/>
</dbReference>
<dbReference type="GO" id="GO:0009317">
    <property type="term" value="C:acetyl-CoA carboxylase complex"/>
    <property type="evidence" value="ECO:0007669"/>
    <property type="project" value="InterPro"/>
</dbReference>
<dbReference type="InterPro" id="IPR029045">
    <property type="entry name" value="ClpP/crotonase-like_dom_sf"/>
</dbReference>
<gene>
    <name evidence="3" type="ORF">BJN45_13235</name>
</gene>
<comment type="caution">
    <text evidence="3">The sequence shown here is derived from an EMBL/GenBank/DDBJ whole genome shotgun (WGS) entry which is preliminary data.</text>
</comment>
<evidence type="ECO:0000313" key="3">
    <source>
        <dbReference type="EMBL" id="OMG53180.1"/>
    </source>
</evidence>
<dbReference type="SUPFAM" id="SSF52096">
    <property type="entry name" value="ClpP/crotonase"/>
    <property type="match status" value="1"/>
</dbReference>
<dbReference type="PANTHER" id="PTHR42995:SF1">
    <property type="entry name" value="MALONATE DECARBOXYLASE BETA SUBUNIT"/>
    <property type="match status" value="1"/>
</dbReference>
<dbReference type="Gene3D" id="3.90.226.10">
    <property type="entry name" value="2-enoyl-CoA Hydratase, Chain A, domain 1"/>
    <property type="match status" value="1"/>
</dbReference>
<dbReference type="GO" id="GO:2001295">
    <property type="term" value="P:malonyl-CoA biosynthetic process"/>
    <property type="evidence" value="ECO:0007669"/>
    <property type="project" value="TreeGrafter"/>
</dbReference>